<comment type="subcellular location">
    <subcellularLocation>
        <location evidence="1">Membrane</location>
        <topology evidence="1">Single-pass membrane protein</topology>
    </subcellularLocation>
</comment>
<dbReference type="AlphaFoldDB" id="A0AAQ3Q1R4"/>
<feature type="domain" description="Late embryogenesis abundant protein LEA-2 subgroup" evidence="7">
    <location>
        <begin position="147"/>
        <end position="235"/>
    </location>
</feature>
<feature type="transmembrane region" description="Helical" evidence="6">
    <location>
        <begin position="90"/>
        <end position="113"/>
    </location>
</feature>
<protein>
    <recommendedName>
        <fullName evidence="7">Late embryogenesis abundant protein LEA-2 subgroup domain-containing protein</fullName>
    </recommendedName>
</protein>
<dbReference type="PANTHER" id="PTHR31234:SF68">
    <property type="entry name" value="EXPRESSED PROTEIN"/>
    <property type="match status" value="1"/>
</dbReference>
<keyword evidence="4 6" id="KW-0472">Membrane</keyword>
<dbReference type="InterPro" id="IPR044839">
    <property type="entry name" value="NDR1-like"/>
</dbReference>
<sequence length="270" mass="29831">MAEQEEQTSSRMPAHHIPPRPLPQLTAGNTSLDIVSVTNPGRDANIYIVQYPKDQIYRVPPPENAKLVEIYRNQNKTIRRRNPFISFLKWFLGATLIIALLLGIIAVVIFAVAGPATPKFTIDRLSIKSSNSTKRSLAKTEYELAMSVTNPSRRMGFSYNTGGEAVVAYNGLEFAAGATPKFRQGHKNTTTIRIVLHELEESLPKSVEKSRKGSKDALRLVITAKFPVNPGVGGMELWKMSLEVSCDVKVIGLVKEAKISSQECKSNLHS</sequence>
<keyword evidence="2 6" id="KW-0812">Transmembrane</keyword>
<dbReference type="GO" id="GO:0098542">
    <property type="term" value="P:defense response to other organism"/>
    <property type="evidence" value="ECO:0007669"/>
    <property type="project" value="InterPro"/>
</dbReference>
<accession>A0AAQ3Q1R4</accession>
<dbReference type="EMBL" id="CP136890">
    <property type="protein sequence ID" value="WOK93325.1"/>
    <property type="molecule type" value="Genomic_DNA"/>
</dbReference>
<dbReference type="InterPro" id="IPR004864">
    <property type="entry name" value="LEA_2"/>
</dbReference>
<evidence type="ECO:0000313" key="9">
    <source>
        <dbReference type="Proteomes" id="UP001327560"/>
    </source>
</evidence>
<dbReference type="Proteomes" id="UP001327560">
    <property type="component" value="Chromosome 1"/>
</dbReference>
<organism evidence="8 9">
    <name type="scientific">Canna indica</name>
    <name type="common">Indian-shot</name>
    <dbReference type="NCBI Taxonomy" id="4628"/>
    <lineage>
        <taxon>Eukaryota</taxon>
        <taxon>Viridiplantae</taxon>
        <taxon>Streptophyta</taxon>
        <taxon>Embryophyta</taxon>
        <taxon>Tracheophyta</taxon>
        <taxon>Spermatophyta</taxon>
        <taxon>Magnoliopsida</taxon>
        <taxon>Liliopsida</taxon>
        <taxon>Zingiberales</taxon>
        <taxon>Cannaceae</taxon>
        <taxon>Canna</taxon>
    </lineage>
</organism>
<evidence type="ECO:0000256" key="5">
    <source>
        <dbReference type="SAM" id="MobiDB-lite"/>
    </source>
</evidence>
<feature type="region of interest" description="Disordered" evidence="5">
    <location>
        <begin position="1"/>
        <end position="22"/>
    </location>
</feature>
<keyword evidence="9" id="KW-1185">Reference proteome</keyword>
<dbReference type="Pfam" id="PF03168">
    <property type="entry name" value="LEA_2"/>
    <property type="match status" value="1"/>
</dbReference>
<proteinExistence type="predicted"/>
<evidence type="ECO:0000256" key="2">
    <source>
        <dbReference type="ARBA" id="ARBA00022692"/>
    </source>
</evidence>
<evidence type="ECO:0000256" key="6">
    <source>
        <dbReference type="SAM" id="Phobius"/>
    </source>
</evidence>
<reference evidence="8 9" key="1">
    <citation type="submission" date="2023-10" db="EMBL/GenBank/DDBJ databases">
        <title>Chromosome-scale genome assembly provides insights into flower coloration mechanisms of Canna indica.</title>
        <authorList>
            <person name="Li C."/>
        </authorList>
    </citation>
    <scope>NUCLEOTIDE SEQUENCE [LARGE SCALE GENOMIC DNA]</scope>
    <source>
        <tissue evidence="8">Flower</tissue>
    </source>
</reference>
<dbReference type="PANTHER" id="PTHR31234">
    <property type="entry name" value="LATE EMBRYOGENESIS ABUNDANT (LEA) HYDROXYPROLINE-RICH GLYCOPROTEIN FAMILY"/>
    <property type="match status" value="1"/>
</dbReference>
<evidence type="ECO:0000256" key="1">
    <source>
        <dbReference type="ARBA" id="ARBA00004167"/>
    </source>
</evidence>
<evidence type="ECO:0000313" key="8">
    <source>
        <dbReference type="EMBL" id="WOK93325.1"/>
    </source>
</evidence>
<name>A0AAQ3Q1R4_9LILI</name>
<gene>
    <name evidence="8" type="ORF">Cni_G02022</name>
</gene>
<evidence type="ECO:0000256" key="3">
    <source>
        <dbReference type="ARBA" id="ARBA00022989"/>
    </source>
</evidence>
<evidence type="ECO:0000256" key="4">
    <source>
        <dbReference type="ARBA" id="ARBA00023136"/>
    </source>
</evidence>
<evidence type="ECO:0000259" key="7">
    <source>
        <dbReference type="Pfam" id="PF03168"/>
    </source>
</evidence>
<keyword evidence="3 6" id="KW-1133">Transmembrane helix</keyword>
<dbReference type="GO" id="GO:0005886">
    <property type="term" value="C:plasma membrane"/>
    <property type="evidence" value="ECO:0007669"/>
    <property type="project" value="TreeGrafter"/>
</dbReference>